<dbReference type="Pfam" id="PF08786">
    <property type="entry name" value="DcrB"/>
    <property type="match status" value="1"/>
</dbReference>
<protein>
    <recommendedName>
        <fullName evidence="4">DUF1795 domain-containing protein</fullName>
    </recommendedName>
</protein>
<evidence type="ECO:0008006" key="4">
    <source>
        <dbReference type="Google" id="ProtNLM"/>
    </source>
</evidence>
<dbReference type="KEGG" id="bte:BTH_II1435"/>
<gene>
    <name evidence="2" type="ordered locus">BTH_II1435</name>
</gene>
<evidence type="ECO:0000256" key="1">
    <source>
        <dbReference type="SAM" id="MobiDB-lite"/>
    </source>
</evidence>
<dbReference type="SUPFAM" id="SSF55724">
    <property type="entry name" value="Mog1p/PsbP-like"/>
    <property type="match status" value="1"/>
</dbReference>
<feature type="region of interest" description="Disordered" evidence="1">
    <location>
        <begin position="1"/>
        <end position="28"/>
    </location>
</feature>
<dbReference type="Proteomes" id="UP000001930">
    <property type="component" value="Chromosome II"/>
</dbReference>
<dbReference type="Gene3D" id="3.40.1000.10">
    <property type="entry name" value="Mog1/PsbP, alpha/beta/alpha sandwich"/>
    <property type="match status" value="1"/>
</dbReference>
<name>Q2T5B8_BURTA</name>
<evidence type="ECO:0000313" key="3">
    <source>
        <dbReference type="Proteomes" id="UP000001930"/>
    </source>
</evidence>
<dbReference type="HOGENOM" id="CLU_126902_2_0_4"/>
<reference evidence="2 3" key="1">
    <citation type="journal article" date="2005" name="BMC Genomics">
        <title>Bacterial genome adaptation to niches: divergence of the potential virulence genes in three Burkholderia species of different survival strategies.</title>
        <authorList>
            <person name="Kim H.S."/>
            <person name="Schell M.A."/>
            <person name="Yu Y."/>
            <person name="Ulrich R.L."/>
            <person name="Sarria S.H."/>
            <person name="Nierman W.C."/>
            <person name="DeShazer D."/>
        </authorList>
    </citation>
    <scope>NUCLEOTIDE SEQUENCE [LARGE SCALE GENOMIC DNA]</scope>
    <source>
        <strain evidence="3">ATCC 700388 / DSM 13276 / CCUG 48851 / CIP 106301 / E264</strain>
    </source>
</reference>
<dbReference type="AlphaFoldDB" id="Q2T5B8"/>
<accession>Q2T5B8</accession>
<feature type="compositionally biased region" description="Basic and acidic residues" evidence="1">
    <location>
        <begin position="1"/>
        <end position="10"/>
    </location>
</feature>
<organism evidence="2 3">
    <name type="scientific">Burkholderia thailandensis (strain ATCC 700388 / DSM 13276 / CCUG 48851 / CIP 106301 / E264)</name>
    <dbReference type="NCBI Taxonomy" id="271848"/>
    <lineage>
        <taxon>Bacteria</taxon>
        <taxon>Pseudomonadati</taxon>
        <taxon>Pseudomonadota</taxon>
        <taxon>Betaproteobacteria</taxon>
        <taxon>Burkholderiales</taxon>
        <taxon>Burkholderiaceae</taxon>
        <taxon>Burkholderia</taxon>
        <taxon>pseudomallei group</taxon>
    </lineage>
</organism>
<keyword evidence="3" id="KW-1185">Reference proteome</keyword>
<sequence length="173" mass="19116">MDGRARRDGLFPRASARATSTSTSRPDMRYSVNEGHLELPGQWLDRSVNALLPAMAEVTGSNLVLTRDELPYGVEFADYVDVQRAKYRKELSGLQMQRDEPGVLDGRPCQFLAFTWNKDDLLIHQMAVIALDAPLVLALTYTSPGRLPDGVRDAIGAALASFRFHRSAQLPAS</sequence>
<feature type="compositionally biased region" description="Low complexity" evidence="1">
    <location>
        <begin position="13"/>
        <end position="25"/>
    </location>
</feature>
<dbReference type="EMBL" id="CP000085">
    <property type="protein sequence ID" value="ABC33949.1"/>
    <property type="molecule type" value="Genomic_DNA"/>
</dbReference>
<dbReference type="InterPro" id="IPR014894">
    <property type="entry name" value="DcrB/EagT6"/>
</dbReference>
<proteinExistence type="predicted"/>
<dbReference type="InterPro" id="IPR016123">
    <property type="entry name" value="Mog1/PsbP_a/b/a-sand"/>
</dbReference>
<evidence type="ECO:0000313" key="2">
    <source>
        <dbReference type="EMBL" id="ABC33949.1"/>
    </source>
</evidence>